<dbReference type="Proteomes" id="UP000272025">
    <property type="component" value="Unassembled WGS sequence"/>
</dbReference>
<evidence type="ECO:0000313" key="2">
    <source>
        <dbReference type="EMBL" id="ROT38172.1"/>
    </source>
</evidence>
<reference evidence="2 3" key="1">
    <citation type="journal article" date="2018" name="Mol. Ecol.">
        <title>The obligate alkalophilic soda-lake fungus Sodiomyces alkalinus has shifted to a protein diet.</title>
        <authorList>
            <person name="Grum-Grzhimaylo A.A."/>
            <person name="Falkoski D.L."/>
            <person name="van den Heuvel J."/>
            <person name="Valero-Jimenez C.A."/>
            <person name="Min B."/>
            <person name="Choi I.G."/>
            <person name="Lipzen A."/>
            <person name="Daum C.G."/>
            <person name="Aanen D.K."/>
            <person name="Tsang A."/>
            <person name="Henrissat B."/>
            <person name="Bilanenko E.N."/>
            <person name="de Vries R.P."/>
            <person name="van Kan J.A.L."/>
            <person name="Grigoriev I.V."/>
            <person name="Debets A.J.M."/>
        </authorList>
    </citation>
    <scope>NUCLEOTIDE SEQUENCE [LARGE SCALE GENOMIC DNA]</scope>
    <source>
        <strain evidence="2 3">F11</strain>
    </source>
</reference>
<dbReference type="STRING" id="1314773.A0A3N2PUK4"/>
<organism evidence="2 3">
    <name type="scientific">Sodiomyces alkalinus (strain CBS 110278 / VKM F-3762 / F11)</name>
    <name type="common">Alkaliphilic filamentous fungus</name>
    <dbReference type="NCBI Taxonomy" id="1314773"/>
    <lineage>
        <taxon>Eukaryota</taxon>
        <taxon>Fungi</taxon>
        <taxon>Dikarya</taxon>
        <taxon>Ascomycota</taxon>
        <taxon>Pezizomycotina</taxon>
        <taxon>Sordariomycetes</taxon>
        <taxon>Hypocreomycetidae</taxon>
        <taxon>Glomerellales</taxon>
        <taxon>Plectosphaerellaceae</taxon>
        <taxon>Sodiomyces</taxon>
    </lineage>
</organism>
<evidence type="ECO:0000313" key="3">
    <source>
        <dbReference type="Proteomes" id="UP000272025"/>
    </source>
</evidence>
<keyword evidence="3" id="KW-1185">Reference proteome</keyword>
<sequence>MRRATHLLPFLAGLAAAQDVYLRNFSDVDESGIPRQCRLAYNVPLEGCRAGDFFPGATCSTSCLFGISKLQADIQLACGGVLVPINTLLAQALLGNLPLVLCPNNDDTNANTNTLHFYHRVLKHHIHNAHFDINNYIDVDVNNNNNTHIDQFKFIERIIRRAAFNKSHSHRDGYPVSLFSYGNAARARGRR</sequence>
<protein>
    <submittedName>
        <fullName evidence="2">Uncharacterized protein</fullName>
    </submittedName>
</protein>
<evidence type="ECO:0000256" key="1">
    <source>
        <dbReference type="SAM" id="SignalP"/>
    </source>
</evidence>
<keyword evidence="1" id="KW-0732">Signal</keyword>
<gene>
    <name evidence="2" type="ORF">SODALDRAFT_324587</name>
</gene>
<dbReference type="EMBL" id="ML119056">
    <property type="protein sequence ID" value="ROT38172.1"/>
    <property type="molecule type" value="Genomic_DNA"/>
</dbReference>
<dbReference type="GeneID" id="39578379"/>
<dbReference type="OrthoDB" id="5427833at2759"/>
<accession>A0A3N2PUK4</accession>
<name>A0A3N2PUK4_SODAK</name>
<feature type="chain" id="PRO_5018276558" evidence="1">
    <location>
        <begin position="18"/>
        <end position="191"/>
    </location>
</feature>
<feature type="signal peptide" evidence="1">
    <location>
        <begin position="1"/>
        <end position="17"/>
    </location>
</feature>
<dbReference type="AlphaFoldDB" id="A0A3N2PUK4"/>
<dbReference type="RefSeq" id="XP_028465978.1">
    <property type="nucleotide sequence ID" value="XM_028609901.1"/>
</dbReference>
<proteinExistence type="predicted"/>